<dbReference type="InterPro" id="IPR029063">
    <property type="entry name" value="SAM-dependent_MTases_sf"/>
</dbReference>
<comment type="caution">
    <text evidence="19">The sequence shown here is derived from an EMBL/GenBank/DDBJ whole genome shotgun (WGS) entry which is preliminary data.</text>
</comment>
<dbReference type="Gene3D" id="1.10.540.10">
    <property type="entry name" value="Acyl-CoA dehydrogenase/oxidase, N-terminal domain"/>
    <property type="match status" value="1"/>
</dbReference>
<dbReference type="Pfam" id="PF04209">
    <property type="entry name" value="HgmA_C"/>
    <property type="match status" value="1"/>
</dbReference>
<dbReference type="InterPro" id="IPR036250">
    <property type="entry name" value="AcylCo_DH-like_C"/>
</dbReference>
<feature type="region of interest" description="Disordered" evidence="13">
    <location>
        <begin position="1"/>
        <end position="20"/>
    </location>
</feature>
<evidence type="ECO:0000256" key="6">
    <source>
        <dbReference type="ARBA" id="ARBA00022827"/>
    </source>
</evidence>
<evidence type="ECO:0000256" key="2">
    <source>
        <dbReference type="ARBA" id="ARBA00005198"/>
    </source>
</evidence>
<keyword evidence="8" id="KW-0560">Oxidoreductase</keyword>
<dbReference type="InterPro" id="IPR009075">
    <property type="entry name" value="AcylCo_DH/oxidase_C"/>
</dbReference>
<keyword evidence="7" id="KW-0276">Fatty acid metabolism</keyword>
<feature type="domain" description="Acyl-CoA dehydrogenase/oxidase N-terminal" evidence="16">
    <location>
        <begin position="730"/>
        <end position="817"/>
    </location>
</feature>
<organism evidence="19 20">
    <name type="scientific">Perkinsus olseni</name>
    <name type="common">Perkinsus atlanticus</name>
    <dbReference type="NCBI Taxonomy" id="32597"/>
    <lineage>
        <taxon>Eukaryota</taxon>
        <taxon>Sar</taxon>
        <taxon>Alveolata</taxon>
        <taxon>Perkinsozoa</taxon>
        <taxon>Perkinsea</taxon>
        <taxon>Perkinsida</taxon>
        <taxon>Perkinsidae</taxon>
        <taxon>Perkinsus</taxon>
    </lineage>
</organism>
<feature type="domain" description="Acyl-CoA dehydrogenase/oxidase C-terminal" evidence="14">
    <location>
        <begin position="944"/>
        <end position="1089"/>
    </location>
</feature>
<keyword evidence="5" id="KW-0285">Flavoprotein</keyword>
<dbReference type="InterPro" id="IPR046373">
    <property type="entry name" value="Acyl-CoA_Oxase/DH_mid-dom_sf"/>
</dbReference>
<comment type="cofactor">
    <cofactor evidence="1">
        <name>FAD</name>
        <dbReference type="ChEBI" id="CHEBI:57692"/>
    </cofactor>
</comment>
<dbReference type="InterPro" id="IPR009100">
    <property type="entry name" value="AcylCoA_DH/oxidase_NM_dom_sf"/>
</dbReference>
<dbReference type="Gene3D" id="1.20.140.10">
    <property type="entry name" value="Butyryl-CoA Dehydrogenase, subunit A, domain 3"/>
    <property type="match status" value="1"/>
</dbReference>
<dbReference type="SUPFAM" id="SSF51182">
    <property type="entry name" value="RmlC-like cupins"/>
    <property type="match status" value="1"/>
</dbReference>
<dbReference type="GO" id="GO:0006559">
    <property type="term" value="P:L-phenylalanine catabolic process"/>
    <property type="evidence" value="ECO:0007669"/>
    <property type="project" value="UniProtKB-UniPathway"/>
</dbReference>
<evidence type="ECO:0000256" key="3">
    <source>
        <dbReference type="ARBA" id="ARBA00009347"/>
    </source>
</evidence>
<evidence type="ECO:0000256" key="8">
    <source>
        <dbReference type="ARBA" id="ARBA00023002"/>
    </source>
</evidence>
<name>A0A7J6PAU5_PEROL</name>
<evidence type="ECO:0000256" key="12">
    <source>
        <dbReference type="ARBA" id="ARBA00048235"/>
    </source>
</evidence>
<comment type="pathway">
    <text evidence="10">Amino-acid degradation; L-isoleucine degradation.</text>
</comment>
<evidence type="ECO:0000256" key="1">
    <source>
        <dbReference type="ARBA" id="ARBA00001974"/>
    </source>
</evidence>
<evidence type="ECO:0000313" key="20">
    <source>
        <dbReference type="Proteomes" id="UP000541610"/>
    </source>
</evidence>
<dbReference type="InterPro" id="IPR013786">
    <property type="entry name" value="AcylCoA_DH/ox_N"/>
</dbReference>
<dbReference type="SUPFAM" id="SSF56645">
    <property type="entry name" value="Acyl-CoA dehydrogenase NM domain-like"/>
    <property type="match status" value="1"/>
</dbReference>
<evidence type="ECO:0000256" key="5">
    <source>
        <dbReference type="ARBA" id="ARBA00022630"/>
    </source>
</evidence>
<dbReference type="PANTHER" id="PTHR43884">
    <property type="entry name" value="ACYL-COA DEHYDROGENASE"/>
    <property type="match status" value="1"/>
</dbReference>
<dbReference type="Gene3D" id="3.40.50.150">
    <property type="entry name" value="Vaccinia Virus protein VP39"/>
    <property type="match status" value="1"/>
</dbReference>
<evidence type="ECO:0000256" key="7">
    <source>
        <dbReference type="ARBA" id="ARBA00022832"/>
    </source>
</evidence>
<gene>
    <name evidence="19" type="ORF">FOZ60_011632</name>
</gene>
<feature type="domain" description="Homogentisate 1,2-dioxygenase C-terminal" evidence="17">
    <location>
        <begin position="335"/>
        <end position="421"/>
    </location>
</feature>
<evidence type="ECO:0000256" key="9">
    <source>
        <dbReference type="ARBA" id="ARBA00023098"/>
    </source>
</evidence>
<dbReference type="Pfam" id="PF02770">
    <property type="entry name" value="Acyl-CoA_dh_M"/>
    <property type="match status" value="1"/>
</dbReference>
<dbReference type="FunFam" id="1.10.540.10:FF:000026">
    <property type="entry name" value="Acyl-CoA dehydrogenase medium chain"/>
    <property type="match status" value="1"/>
</dbReference>
<dbReference type="GO" id="GO:0006631">
    <property type="term" value="P:fatty acid metabolic process"/>
    <property type="evidence" value="ECO:0007669"/>
    <property type="project" value="UniProtKB-KW"/>
</dbReference>
<dbReference type="Pfam" id="PF00441">
    <property type="entry name" value="Acyl-CoA_dh_1"/>
    <property type="match status" value="1"/>
</dbReference>
<dbReference type="InterPro" id="IPR006091">
    <property type="entry name" value="Acyl-CoA_Oxase/DH_mid-dom"/>
</dbReference>
<evidence type="ECO:0000259" key="16">
    <source>
        <dbReference type="Pfam" id="PF02771"/>
    </source>
</evidence>
<dbReference type="UniPathway" id="UPA00139">
    <property type="reaction ID" value="UER00339"/>
</dbReference>
<dbReference type="InterPro" id="IPR006089">
    <property type="entry name" value="Acyl-CoA_DH_CS"/>
</dbReference>
<feature type="domain" description="Homogentisate 1,2-dioxygenase N-terminal" evidence="18">
    <location>
        <begin position="30"/>
        <end position="315"/>
    </location>
</feature>
<accession>A0A7J6PAU5</accession>
<dbReference type="PROSITE" id="PS00072">
    <property type="entry name" value="ACYL_COA_DH_1"/>
    <property type="match status" value="1"/>
</dbReference>
<reference evidence="19 20" key="1">
    <citation type="submission" date="2020-04" db="EMBL/GenBank/DDBJ databases">
        <title>Perkinsus olseni comparative genomics.</title>
        <authorList>
            <person name="Bogema D.R."/>
        </authorList>
    </citation>
    <scope>NUCLEOTIDE SEQUENCE [LARGE SCALE GENOMIC DNA]</scope>
    <source>
        <strain evidence="19">00978-12</strain>
    </source>
</reference>
<dbReference type="Gene3D" id="2.40.110.10">
    <property type="entry name" value="Butyryl-CoA Dehydrogenase, subunit A, domain 2"/>
    <property type="match status" value="1"/>
</dbReference>
<dbReference type="AlphaFoldDB" id="A0A7J6PAU5"/>
<evidence type="ECO:0000313" key="19">
    <source>
        <dbReference type="EMBL" id="KAF4693172.1"/>
    </source>
</evidence>
<feature type="compositionally biased region" description="Basic residues" evidence="13">
    <location>
        <begin position="1"/>
        <end position="10"/>
    </location>
</feature>
<dbReference type="InterPro" id="IPR046451">
    <property type="entry name" value="HgmA_C"/>
</dbReference>
<dbReference type="EC" id="1.3.8.5" evidence="11"/>
<evidence type="ECO:0000259" key="15">
    <source>
        <dbReference type="Pfam" id="PF02770"/>
    </source>
</evidence>
<evidence type="ECO:0000259" key="17">
    <source>
        <dbReference type="Pfam" id="PF04209"/>
    </source>
</evidence>
<comment type="catalytic activity">
    <reaction evidence="12">
        <text>2-methylbutanoyl-CoA + oxidized [electron-transfer flavoprotein] + H(+) = (2E)-2-methylbut-2-enoyl-CoA + reduced [electron-transfer flavoprotein]</text>
        <dbReference type="Rhea" id="RHEA:43780"/>
        <dbReference type="Rhea" id="RHEA-COMP:10685"/>
        <dbReference type="Rhea" id="RHEA-COMP:10686"/>
        <dbReference type="ChEBI" id="CHEBI:15378"/>
        <dbReference type="ChEBI" id="CHEBI:57336"/>
        <dbReference type="ChEBI" id="CHEBI:57337"/>
        <dbReference type="ChEBI" id="CHEBI:57692"/>
        <dbReference type="ChEBI" id="CHEBI:58307"/>
        <dbReference type="EC" id="1.3.8.5"/>
    </reaction>
    <physiologicalReaction direction="left-to-right" evidence="12">
        <dbReference type="Rhea" id="RHEA:43781"/>
    </physiologicalReaction>
</comment>
<evidence type="ECO:0000256" key="10">
    <source>
        <dbReference type="ARBA" id="ARBA00037895"/>
    </source>
</evidence>
<evidence type="ECO:0000256" key="11">
    <source>
        <dbReference type="ARBA" id="ARBA00039036"/>
    </source>
</evidence>
<dbReference type="Pfam" id="PF02771">
    <property type="entry name" value="Acyl-CoA_dh_N"/>
    <property type="match status" value="1"/>
</dbReference>
<evidence type="ECO:0000256" key="13">
    <source>
        <dbReference type="SAM" id="MobiDB-lite"/>
    </source>
</evidence>
<evidence type="ECO:0000259" key="14">
    <source>
        <dbReference type="Pfam" id="PF00441"/>
    </source>
</evidence>
<comment type="pathway">
    <text evidence="2">Lipid metabolism; mitochondrial fatty acid beta-oxidation.</text>
</comment>
<keyword evidence="9" id="KW-0443">Lipid metabolism</keyword>
<dbReference type="OrthoDB" id="1689029at2759"/>
<evidence type="ECO:0000259" key="18">
    <source>
        <dbReference type="Pfam" id="PF20510"/>
    </source>
</evidence>
<proteinExistence type="inferred from homology"/>
<dbReference type="GO" id="GO:0005739">
    <property type="term" value="C:mitochondrion"/>
    <property type="evidence" value="ECO:0007669"/>
    <property type="project" value="TreeGrafter"/>
</dbReference>
<sequence>MGQRRWCHHSSSKDAFPGSKGSGIEYQSVGGYQNFLMTESLPYAVPRNQNSPMSPPYGLYPELISGTAFTAPRNSNYYTWTYRKYPSVSQLSRLDDGGGGIYRKYKGSKNFYATSTASTSAEGVTPEPYRFKATEQAQGLGDRQVDWIDSLFTIAYHKGAACGVYDFHKNMSSEGRVFMHHDADVMLLPRENVLNIRTELGVLRAGPREMVLLPRGIKFTVDKVEDGRARGYFLENYGAPFKIPDLGPIGITSGLAHPRHFRAPTASAVEGEDDQQRQLELISKFNGSMYLSRLNKTPYDVVGWFGNYYPTVYDLGLFMAINTVTYDHPDPSIGVMSEFMGLLYGGYDAKQGFEPGCSSIHNKLSPHGPDRATAVGSSNDGQPERYHGTLAFMWESDEAWIPTEQALGVLKDDTYIDCWVGDGGDEQWERWGGLEVAVEKPSAAADEGHEEVLSATVKFLGRDIPRSRVENVFKGALGGFVLLNAVMIPLVVPKLSRRYRGPPYLPSTAKSLDAIFNRLLPRSGVTPAKSTFLDLGSGDGRLVIAAASKGNFCRAAGIELNPWLVLLSKIKACTTSGVGVAPHFYWGNAFDAGLIRKIDPQVVTLYGRPGDGVMSKYGEVLEEALSSKGGIVISNKFGIPGWGQRLIGEVEGVKMYKIPPPQQHDGDGTNDAATERERMKVVVSLWMLASHRMLPLRAATGLARLQHPCRIRKIRYFCSTASRLPLTMFTEDQELLRSTVRTFANDVIGPLVSKMDEESCMDDSLVQALFDNGFMGMEIEASRGGSELGFVEALIAIEEISRVDPAVGAMIDIHNTLDTEIDPSDTVGAFAISEAGAGSDAFALKTTATKVPGGWTINGDKLWISNSREAGLFLLFATVDRSLGHKGITAFLLPKYEGGAGGSVREGFTIGPPEKKLGIKASSTCPLNFDNVFLPDNSLLGEVGEGYKVAMSLLNEGRIGIAAQMLGIAKAAIGHSIRYMSERKQFDRSLLDFQGMRFQLAELQAEIYAAHLLVYNAAALKIMVDRGELASKDINLECSAAKLKASRVAEEAASKGIDWLGGVGYTKDYPSRSCIGTQRSGRSMRVRPIYNWRPLRRR</sequence>
<dbReference type="SUPFAM" id="SSF47203">
    <property type="entry name" value="Acyl-CoA dehydrogenase C-terminal domain-like"/>
    <property type="match status" value="1"/>
</dbReference>
<protein>
    <recommendedName>
        <fullName evidence="11">short-chain 2-methylacyl-CoA dehydrogenase</fullName>
        <ecNumber evidence="11">1.3.8.5</ecNumber>
    </recommendedName>
</protein>
<keyword evidence="6" id="KW-0274">FAD</keyword>
<dbReference type="InterPro" id="IPR011051">
    <property type="entry name" value="RmlC_Cupin_sf"/>
</dbReference>
<evidence type="ECO:0000256" key="4">
    <source>
        <dbReference type="ARBA" id="ARBA00011881"/>
    </source>
</evidence>
<dbReference type="GO" id="GO:0050660">
    <property type="term" value="F:flavin adenine dinucleotide binding"/>
    <property type="evidence" value="ECO:0007669"/>
    <property type="project" value="InterPro"/>
</dbReference>
<dbReference type="Pfam" id="PF20510">
    <property type="entry name" value="HgmA_N"/>
    <property type="match status" value="1"/>
</dbReference>
<dbReference type="EMBL" id="JABANP010000049">
    <property type="protein sequence ID" value="KAF4693172.1"/>
    <property type="molecule type" value="Genomic_DNA"/>
</dbReference>
<dbReference type="SUPFAM" id="SSF53335">
    <property type="entry name" value="S-adenosyl-L-methionine-dependent methyltransferases"/>
    <property type="match status" value="1"/>
</dbReference>
<dbReference type="GO" id="GO:0003853">
    <property type="term" value="F:short-chain 2-methyl fatty acyl-CoA dehydrogenase activity"/>
    <property type="evidence" value="ECO:0007669"/>
    <property type="project" value="UniProtKB-EC"/>
</dbReference>
<dbReference type="InterPro" id="IPR014710">
    <property type="entry name" value="RmlC-like_jellyroll"/>
</dbReference>
<dbReference type="InterPro" id="IPR037069">
    <property type="entry name" value="AcylCoA_DH/ox_N_sf"/>
</dbReference>
<dbReference type="Gene3D" id="2.60.120.10">
    <property type="entry name" value="Jelly Rolls"/>
    <property type="match status" value="1"/>
</dbReference>
<comment type="similarity">
    <text evidence="3">Belongs to the acyl-CoA dehydrogenase family.</text>
</comment>
<dbReference type="InterPro" id="IPR046452">
    <property type="entry name" value="HgmA_N"/>
</dbReference>
<dbReference type="Proteomes" id="UP000541610">
    <property type="component" value="Unassembled WGS sequence"/>
</dbReference>
<comment type="subunit">
    <text evidence="4">Homotetramer.</text>
</comment>
<dbReference type="PANTHER" id="PTHR43884:SF1">
    <property type="entry name" value="SHORT_BRANCHED CHAIN SPECIFIC ACYL-COA DEHYDROGENASE, MITOCHONDRIAL"/>
    <property type="match status" value="1"/>
</dbReference>
<feature type="domain" description="Acyl-CoA oxidase/dehydrogenase middle" evidence="15">
    <location>
        <begin position="829"/>
        <end position="932"/>
    </location>
</feature>